<comment type="caution">
    <text evidence="1">The sequence shown here is derived from an EMBL/GenBank/DDBJ whole genome shotgun (WGS) entry which is preliminary data.</text>
</comment>
<evidence type="ECO:0000313" key="1">
    <source>
        <dbReference type="EMBL" id="TGO62861.1"/>
    </source>
</evidence>
<evidence type="ECO:0000313" key="2">
    <source>
        <dbReference type="Proteomes" id="UP000297452"/>
    </source>
</evidence>
<dbReference type="Proteomes" id="UP000297452">
    <property type="component" value="Unassembled WGS sequence"/>
</dbReference>
<protein>
    <submittedName>
        <fullName evidence="1">Uncharacterized protein</fullName>
    </submittedName>
</protein>
<proteinExistence type="predicted"/>
<organism evidence="1 2">
    <name type="scientific">Botryotinia narcissicola</name>
    <dbReference type="NCBI Taxonomy" id="278944"/>
    <lineage>
        <taxon>Eukaryota</taxon>
        <taxon>Fungi</taxon>
        <taxon>Dikarya</taxon>
        <taxon>Ascomycota</taxon>
        <taxon>Pezizomycotina</taxon>
        <taxon>Leotiomycetes</taxon>
        <taxon>Helotiales</taxon>
        <taxon>Sclerotiniaceae</taxon>
        <taxon>Botryotinia</taxon>
    </lineage>
</organism>
<name>A0A4Z1IMS5_9HELO</name>
<accession>A0A4Z1IMS5</accession>
<reference evidence="1 2" key="1">
    <citation type="submission" date="2017-12" db="EMBL/GenBank/DDBJ databases">
        <title>Comparative genomics of Botrytis spp.</title>
        <authorList>
            <person name="Valero-Jimenez C.A."/>
            <person name="Tapia P."/>
            <person name="Veloso J."/>
            <person name="Silva-Moreno E."/>
            <person name="Staats M."/>
            <person name="Valdes J.H."/>
            <person name="Van Kan J.A.L."/>
        </authorList>
    </citation>
    <scope>NUCLEOTIDE SEQUENCE [LARGE SCALE GENOMIC DNA]</scope>
    <source>
        <strain evidence="1 2">MUCL2120</strain>
    </source>
</reference>
<gene>
    <name evidence="1" type="ORF">BOTNAR_0108g00220</name>
</gene>
<keyword evidence="2" id="KW-1185">Reference proteome</keyword>
<dbReference type="OrthoDB" id="5985073at2759"/>
<sequence length="79" mass="8887">MKYTPLSNFIFLPTFFEITNASFNFNTSAPDWDYVAKDLANTIYQACIAAYNAEIDCDDELLGFVASERPPFKPTSTDS</sequence>
<dbReference type="AlphaFoldDB" id="A0A4Z1IMS5"/>
<dbReference type="STRING" id="278944.A0A4Z1IMS5"/>
<dbReference type="EMBL" id="PQXJ01000108">
    <property type="protein sequence ID" value="TGO62861.1"/>
    <property type="molecule type" value="Genomic_DNA"/>
</dbReference>